<dbReference type="InterPro" id="IPR043155">
    <property type="entry name" value="VPS33_dom3b"/>
</dbReference>
<dbReference type="OrthoDB" id="10262287at2759"/>
<dbReference type="InterPro" id="IPR036045">
    <property type="entry name" value="Sec1-like_sf"/>
</dbReference>
<name>A0A1J4KGH1_9EUKA</name>
<sequence>MTAEIVETQYTIFQTIAGDEMRKMINTIPEPRIISYSKKNYSFIRRAIPETLAVDLSKYFPSSFYLEDLANETSETFVGSFCAFCLDDVKEVQNACEALKHIPKCTNKYLILIPRITTICQQIVDQSGLDLHLLECPLEIIPLEEKMFLVPSPHCFARCFIDDDINDVYTIARSLLKLQLFTGGVERSFVAGNLSNRVYTLLEQMKNQCGYSQFREPTFDDFFIIDRTVDLVTPLASQFYYGGLLDDKYEIDYGFMRIPDDVEIMDHPDKKEILLSDLTDVNYKELRGATLSDTFDHFKKHRATIEKIKVDLKEKVGTVAWGSIAKRAQQLTEEQPFALFHERMVTKILAERHFMTDVYNYEYGILIQNPPEFGIISQILNGGRLIEALRLLCFASIAGSSNIPPKVVEEVQQKIINQCGFSATQDLISLEKAGLLTCETGMFSNISFKSKVTIKDINSALNVLVAHESNDNDDDKQNQDIQNGYDGYVPIIHRLVQHALRGKWVQGSQTTKLMNKLGIPYKVVGNPEQAEDKINKPRKVLVFVIGGVTPTEICLFNEMSKVLFRDKYEFHVGTTNVTNGQKLIKSICPVIAEKSK</sequence>
<proteinExistence type="inferred from homology"/>
<evidence type="ECO:0000313" key="3">
    <source>
        <dbReference type="Proteomes" id="UP000179807"/>
    </source>
</evidence>
<evidence type="ECO:0000313" key="2">
    <source>
        <dbReference type="EMBL" id="OHT08758.1"/>
    </source>
</evidence>
<comment type="caution">
    <text evidence="2">The sequence shown here is derived from an EMBL/GenBank/DDBJ whole genome shotgun (WGS) entry which is preliminary data.</text>
</comment>
<dbReference type="EMBL" id="MLAK01000659">
    <property type="protein sequence ID" value="OHT08758.1"/>
    <property type="molecule type" value="Genomic_DNA"/>
</dbReference>
<dbReference type="Gene3D" id="1.25.40.850">
    <property type="match status" value="1"/>
</dbReference>
<dbReference type="Proteomes" id="UP000179807">
    <property type="component" value="Unassembled WGS sequence"/>
</dbReference>
<reference evidence="2" key="1">
    <citation type="submission" date="2016-10" db="EMBL/GenBank/DDBJ databases">
        <authorList>
            <person name="Benchimol M."/>
            <person name="Almeida L.G."/>
            <person name="Vasconcelos A.T."/>
            <person name="Perreira-Neves A."/>
            <person name="Rosa I.A."/>
            <person name="Tasca T."/>
            <person name="Bogo M.R."/>
            <person name="de Souza W."/>
        </authorList>
    </citation>
    <scope>NUCLEOTIDE SEQUENCE [LARGE SCALE GENOMIC DNA]</scope>
    <source>
        <strain evidence="2">K</strain>
    </source>
</reference>
<dbReference type="PANTHER" id="PTHR11679">
    <property type="entry name" value="VESICLE PROTEIN SORTING-ASSOCIATED"/>
    <property type="match status" value="1"/>
</dbReference>
<dbReference type="Pfam" id="PF00995">
    <property type="entry name" value="Sec1"/>
    <property type="match status" value="1"/>
</dbReference>
<keyword evidence="3" id="KW-1185">Reference proteome</keyword>
<accession>A0A1J4KGH1</accession>
<dbReference type="InterPro" id="IPR027482">
    <property type="entry name" value="Sec1-like_dom2"/>
</dbReference>
<dbReference type="GO" id="GO:0016192">
    <property type="term" value="P:vesicle-mediated transport"/>
    <property type="evidence" value="ECO:0007669"/>
    <property type="project" value="InterPro"/>
</dbReference>
<comment type="similarity">
    <text evidence="1">Belongs to the STXBP/unc-18/SEC1 family.</text>
</comment>
<organism evidence="2 3">
    <name type="scientific">Tritrichomonas foetus</name>
    <dbReference type="NCBI Taxonomy" id="1144522"/>
    <lineage>
        <taxon>Eukaryota</taxon>
        <taxon>Metamonada</taxon>
        <taxon>Parabasalia</taxon>
        <taxon>Tritrichomonadida</taxon>
        <taxon>Tritrichomonadidae</taxon>
        <taxon>Tritrichomonas</taxon>
    </lineage>
</organism>
<dbReference type="GeneID" id="94837393"/>
<gene>
    <name evidence="2" type="ORF">TRFO_22676</name>
</gene>
<dbReference type="InterPro" id="IPR001619">
    <property type="entry name" value="Sec1-like"/>
</dbReference>
<dbReference type="Gene3D" id="3.40.50.1910">
    <property type="match status" value="2"/>
</dbReference>
<dbReference type="VEuPathDB" id="TrichDB:TRFO_22676"/>
<dbReference type="SUPFAM" id="SSF56815">
    <property type="entry name" value="Sec1/munc18-like (SM) proteins"/>
    <property type="match status" value="1"/>
</dbReference>
<dbReference type="AlphaFoldDB" id="A0A1J4KGH1"/>
<evidence type="ECO:0000256" key="1">
    <source>
        <dbReference type="ARBA" id="ARBA00009884"/>
    </source>
</evidence>
<protein>
    <submittedName>
        <fullName evidence="2">Sec1 family protein</fullName>
    </submittedName>
</protein>
<dbReference type="RefSeq" id="XP_068361894.1">
    <property type="nucleotide sequence ID" value="XM_068502689.1"/>
</dbReference>